<reference evidence="8" key="3">
    <citation type="submission" date="2019-06" db="EMBL/GenBank/DDBJ databases">
        <authorList>
            <person name="Poynton C."/>
            <person name="Hasenbein S."/>
            <person name="Benoit J.B."/>
            <person name="Sepulveda M.S."/>
            <person name="Poelchau M.F."/>
            <person name="Murali S.C."/>
            <person name="Chen S."/>
            <person name="Glastad K.M."/>
            <person name="Werren J.H."/>
            <person name="Vineis J.H."/>
            <person name="Bowen J.L."/>
            <person name="Friedrich M."/>
            <person name="Jones J."/>
            <person name="Robertson H.M."/>
            <person name="Feyereisen R."/>
            <person name="Mechler-Hickson A."/>
            <person name="Mathers N."/>
            <person name="Lee C.E."/>
            <person name="Colbourne J.K."/>
            <person name="Biales A."/>
            <person name="Johnston J.S."/>
            <person name="Wellborn G.A."/>
            <person name="Rosendale A.J."/>
            <person name="Cridge A.G."/>
            <person name="Munoz-Torres M.C."/>
            <person name="Bain P.A."/>
            <person name="Manny A.R."/>
            <person name="Major K.M."/>
            <person name="Lambert F.N."/>
            <person name="Vulpe C.D."/>
            <person name="Tuck P."/>
            <person name="Blalock B.J."/>
            <person name="Lin Y.-Y."/>
            <person name="Smith M.E."/>
            <person name="Ochoa-Acuna H."/>
            <person name="Chen M.-J.M."/>
            <person name="Childers C.P."/>
            <person name="Qu J."/>
            <person name="Dugan S."/>
            <person name="Lee S.L."/>
            <person name="Chao H."/>
            <person name="Dinh H."/>
            <person name="Han Y."/>
            <person name="Doddapaneni H."/>
            <person name="Worley K.C."/>
            <person name="Muzny D.M."/>
            <person name="Gibbs R.A."/>
            <person name="Richards S."/>
        </authorList>
    </citation>
    <scope>NUCLEOTIDE SEQUENCE</scope>
    <source>
        <strain evidence="8">HAZT.00-mixed</strain>
        <tissue evidence="8">Whole organism</tissue>
    </source>
</reference>
<dbReference type="Pfam" id="PF12317">
    <property type="entry name" value="IFT46_B_C"/>
    <property type="match status" value="1"/>
</dbReference>
<dbReference type="Proteomes" id="UP000711488">
    <property type="component" value="Unassembled WGS sequence"/>
</dbReference>
<dbReference type="PANTHER" id="PTHR13376:SF0">
    <property type="entry name" value="INTRAFLAGELLAR TRANSPORT PROTEIN 46 HOMOLOG"/>
    <property type="match status" value="1"/>
</dbReference>
<reference evidence="8" key="2">
    <citation type="journal article" date="2018" name="Environ. Sci. Technol.">
        <title>The Toxicogenome of Hyalella azteca: A Model for Sediment Ecotoxicology and Evolutionary Toxicology.</title>
        <authorList>
            <person name="Poynton H.C."/>
            <person name="Hasenbein S."/>
            <person name="Benoit J.B."/>
            <person name="Sepulveda M.S."/>
            <person name="Poelchau M.F."/>
            <person name="Hughes D.S.T."/>
            <person name="Murali S.C."/>
            <person name="Chen S."/>
            <person name="Glastad K.M."/>
            <person name="Goodisman M.A.D."/>
            <person name="Werren J.H."/>
            <person name="Vineis J.H."/>
            <person name="Bowen J.L."/>
            <person name="Friedrich M."/>
            <person name="Jones J."/>
            <person name="Robertson H.M."/>
            <person name="Feyereisen R."/>
            <person name="Mechler-Hickson A."/>
            <person name="Mathers N."/>
            <person name="Lee C.E."/>
            <person name="Colbourne J.K."/>
            <person name="Biales A."/>
            <person name="Johnston J.S."/>
            <person name="Wellborn G.A."/>
            <person name="Rosendale A.J."/>
            <person name="Cridge A.G."/>
            <person name="Munoz-Torres M.C."/>
            <person name="Bain P.A."/>
            <person name="Manny A.R."/>
            <person name="Major K.M."/>
            <person name="Lambert F.N."/>
            <person name="Vulpe C.D."/>
            <person name="Tuck P."/>
            <person name="Blalock B.J."/>
            <person name="Lin Y.Y."/>
            <person name="Smith M.E."/>
            <person name="Ochoa-Acuna H."/>
            <person name="Chen M.M."/>
            <person name="Childers C.P."/>
            <person name="Qu J."/>
            <person name="Dugan S."/>
            <person name="Lee S.L."/>
            <person name="Chao H."/>
            <person name="Dinh H."/>
            <person name="Han Y."/>
            <person name="Doddapaneni H."/>
            <person name="Worley K.C."/>
            <person name="Muzny D.M."/>
            <person name="Gibbs R.A."/>
            <person name="Richards S."/>
        </authorList>
    </citation>
    <scope>NUCLEOTIDE SEQUENCE</scope>
    <source>
        <strain evidence="8">HAZT.00-mixed</strain>
        <tissue evidence="8">Whole organism</tissue>
    </source>
</reference>
<dbReference type="OrthoDB" id="2119217at2759"/>
<dbReference type="InterPro" id="IPR022088">
    <property type="entry name" value="Intraflagellar_transp_cmplxB"/>
</dbReference>
<organism evidence="8">
    <name type="scientific">Hyalella azteca</name>
    <name type="common">Amphipod</name>
    <dbReference type="NCBI Taxonomy" id="294128"/>
    <lineage>
        <taxon>Eukaryota</taxon>
        <taxon>Metazoa</taxon>
        <taxon>Ecdysozoa</taxon>
        <taxon>Arthropoda</taxon>
        <taxon>Crustacea</taxon>
        <taxon>Multicrustacea</taxon>
        <taxon>Malacostraca</taxon>
        <taxon>Eumalacostraca</taxon>
        <taxon>Peracarida</taxon>
        <taxon>Amphipoda</taxon>
        <taxon>Senticaudata</taxon>
        <taxon>Talitrida</taxon>
        <taxon>Talitroidea</taxon>
        <taxon>Hyalellidae</taxon>
        <taxon>Hyalella</taxon>
    </lineage>
</organism>
<comment type="similarity">
    <text evidence="2">Belongs to the IFT46 family.</text>
</comment>
<dbReference type="GO" id="GO:0031514">
    <property type="term" value="C:motile cilium"/>
    <property type="evidence" value="ECO:0007669"/>
    <property type="project" value="TreeGrafter"/>
</dbReference>
<gene>
    <name evidence="8" type="ORF">HAZT_HAZT000505</name>
</gene>
<comment type="caution">
    <text evidence="8">The sequence shown here is derived from an EMBL/GenBank/DDBJ whole genome shotgun (WGS) entry which is preliminary data.</text>
</comment>
<dbReference type="EMBL" id="JQDR03013638">
    <property type="protein sequence ID" value="KAA0189316.1"/>
    <property type="molecule type" value="Genomic_DNA"/>
</dbReference>
<keyword evidence="4" id="KW-0963">Cytoplasm</keyword>
<evidence type="ECO:0000256" key="2">
    <source>
        <dbReference type="ARBA" id="ARBA00007700"/>
    </source>
</evidence>
<reference evidence="8" key="1">
    <citation type="submission" date="2014-08" db="EMBL/GenBank/DDBJ databases">
        <authorList>
            <person name="Murali S."/>
            <person name="Richards S."/>
            <person name="Bandaranaike D."/>
            <person name="Bellair M."/>
            <person name="Blankenburg K."/>
            <person name="Chao H."/>
            <person name="Dinh H."/>
            <person name="Doddapaneni H."/>
            <person name="Dugan-Rocha S."/>
            <person name="Elkadiri S."/>
            <person name="Gnanaolivu R."/>
            <person name="Hughes D."/>
            <person name="Lee S."/>
            <person name="Li M."/>
            <person name="Ming W."/>
            <person name="Munidasa M."/>
            <person name="Muniz J."/>
            <person name="Nguyen L."/>
            <person name="Osuji N."/>
            <person name="Pu L.-L."/>
            <person name="Puazo M."/>
            <person name="Skinner E."/>
            <person name="Qu C."/>
            <person name="Quiroz J."/>
            <person name="Raj R."/>
            <person name="Weissenberger G."/>
            <person name="Xin Y."/>
            <person name="Zou X."/>
            <person name="Han Y."/>
            <person name="Worley K."/>
            <person name="Muzny D."/>
            <person name="Gibbs R."/>
        </authorList>
    </citation>
    <scope>NUCLEOTIDE SEQUENCE</scope>
    <source>
        <strain evidence="8">HAZT.00-mixed</strain>
        <tissue evidence="8">Whole organism</tissue>
    </source>
</reference>
<dbReference type="AlphaFoldDB" id="A0A6A0GV55"/>
<name>A0A6A0GV55_HYAAZ</name>
<evidence type="ECO:0000256" key="6">
    <source>
        <dbReference type="ARBA" id="ARBA00023212"/>
    </source>
</evidence>
<dbReference type="PANTHER" id="PTHR13376">
    <property type="entry name" value="INTRAFLAGELLAR TRANSPORT PROTEIN 46 HOMOLOG"/>
    <property type="match status" value="1"/>
</dbReference>
<comment type="subcellular location">
    <subcellularLocation>
        <location evidence="1">Cytoplasm</location>
        <location evidence="1">Cytoskeleton</location>
        <location evidence="1">Cilium basal body</location>
    </subcellularLocation>
</comment>
<keyword evidence="5" id="KW-0969">Cilium</keyword>
<evidence type="ECO:0000256" key="4">
    <source>
        <dbReference type="ARBA" id="ARBA00022490"/>
    </source>
</evidence>
<proteinExistence type="inferred from homology"/>
<keyword evidence="7" id="KW-0966">Cell projection</keyword>
<evidence type="ECO:0000256" key="3">
    <source>
        <dbReference type="ARBA" id="ARBA00017206"/>
    </source>
</evidence>
<evidence type="ECO:0000256" key="7">
    <source>
        <dbReference type="ARBA" id="ARBA00023273"/>
    </source>
</evidence>
<evidence type="ECO:0000256" key="1">
    <source>
        <dbReference type="ARBA" id="ARBA00004120"/>
    </source>
</evidence>
<dbReference type="GO" id="GO:0042073">
    <property type="term" value="P:intraciliary transport"/>
    <property type="evidence" value="ECO:0007669"/>
    <property type="project" value="InterPro"/>
</dbReference>
<dbReference type="GO" id="GO:0030992">
    <property type="term" value="C:intraciliary transport particle B"/>
    <property type="evidence" value="ECO:0007669"/>
    <property type="project" value="TreeGrafter"/>
</dbReference>
<protein>
    <recommendedName>
        <fullName evidence="3">Intraflagellar transport protein 46 homolog</fullName>
    </recommendedName>
</protein>
<dbReference type="GO" id="GO:0060271">
    <property type="term" value="P:cilium assembly"/>
    <property type="evidence" value="ECO:0007669"/>
    <property type="project" value="TreeGrafter"/>
</dbReference>
<keyword evidence="6" id="KW-0206">Cytoskeleton</keyword>
<evidence type="ECO:0000256" key="5">
    <source>
        <dbReference type="ARBA" id="ARBA00023069"/>
    </source>
</evidence>
<dbReference type="GO" id="GO:0005815">
    <property type="term" value="C:microtubule organizing center"/>
    <property type="evidence" value="ECO:0007669"/>
    <property type="project" value="TreeGrafter"/>
</dbReference>
<accession>A0A6A0GV55</accession>
<sequence>MPDIDSLMQEWPGELEDLFQELRLPNAALDLDLENYAGLICAILDIPVYKSKIQSLHVLFTLYSEFRNSVHFRRLAEDNYMDNEQGERLVID</sequence>
<evidence type="ECO:0000313" key="8">
    <source>
        <dbReference type="EMBL" id="KAA0189316.1"/>
    </source>
</evidence>